<accession>A0ACB8E7N3</accession>
<protein>
    <submittedName>
        <fullName evidence="1">COMM domain-containing protein 8</fullName>
    </submittedName>
</protein>
<sequence>MEQLGKLPAEETLKFLHKVVDGVCGRAYPRYQDYNTVWDLTEWMDVLEQVATYFKSIVGKDLSDEEALQQLSELSFDSQRAVVTCLKGRKPDIRDALIQRTNAISSAHLQDFDWQLKLALSSDKLSLLQIPLLNLDLDVSESGDTKQYSVEMNKEELQNLLSALEAANKVVLQLK</sequence>
<name>A0ACB8E7N3_9SAUR</name>
<dbReference type="EMBL" id="CM037623">
    <property type="protein sequence ID" value="KAH7988160.1"/>
    <property type="molecule type" value="Genomic_DNA"/>
</dbReference>
<evidence type="ECO:0000313" key="2">
    <source>
        <dbReference type="Proteomes" id="UP000827872"/>
    </source>
</evidence>
<proteinExistence type="predicted"/>
<evidence type="ECO:0000313" key="1">
    <source>
        <dbReference type="EMBL" id="KAH7988160.1"/>
    </source>
</evidence>
<dbReference type="Proteomes" id="UP000827872">
    <property type="component" value="Linkage Group LG10"/>
</dbReference>
<organism evidence="1 2">
    <name type="scientific">Sphaerodactylus townsendi</name>
    <dbReference type="NCBI Taxonomy" id="933632"/>
    <lineage>
        <taxon>Eukaryota</taxon>
        <taxon>Metazoa</taxon>
        <taxon>Chordata</taxon>
        <taxon>Craniata</taxon>
        <taxon>Vertebrata</taxon>
        <taxon>Euteleostomi</taxon>
        <taxon>Lepidosauria</taxon>
        <taxon>Squamata</taxon>
        <taxon>Bifurcata</taxon>
        <taxon>Gekkota</taxon>
        <taxon>Sphaerodactylidae</taxon>
        <taxon>Sphaerodactylus</taxon>
    </lineage>
</organism>
<gene>
    <name evidence="1" type="primary">COMMD8</name>
    <name evidence="1" type="ORF">K3G42_009257</name>
</gene>
<comment type="caution">
    <text evidence="1">The sequence shown here is derived from an EMBL/GenBank/DDBJ whole genome shotgun (WGS) entry which is preliminary data.</text>
</comment>
<keyword evidence="2" id="KW-1185">Reference proteome</keyword>
<reference evidence="1" key="1">
    <citation type="submission" date="2021-08" db="EMBL/GenBank/DDBJ databases">
        <title>The first chromosome-level gecko genome reveals the dynamic sex chromosomes of Neotropical dwarf geckos (Sphaerodactylidae: Sphaerodactylus).</title>
        <authorList>
            <person name="Pinto B.J."/>
            <person name="Keating S.E."/>
            <person name="Gamble T."/>
        </authorList>
    </citation>
    <scope>NUCLEOTIDE SEQUENCE</scope>
    <source>
        <strain evidence="1">TG3544</strain>
    </source>
</reference>